<name>A0AAN8AWH4_ELEMC</name>
<dbReference type="Proteomes" id="UP001346869">
    <property type="component" value="Unassembled WGS sequence"/>
</dbReference>
<dbReference type="AlphaFoldDB" id="A0AAN8AWH4"/>
<keyword evidence="3" id="KW-1185">Reference proteome</keyword>
<protein>
    <submittedName>
        <fullName evidence="2">Uncharacterized protein</fullName>
    </submittedName>
</protein>
<dbReference type="EMBL" id="JAUZQC010000004">
    <property type="protein sequence ID" value="KAK5871844.1"/>
    <property type="molecule type" value="Genomic_DNA"/>
</dbReference>
<reference evidence="2 3" key="2">
    <citation type="journal article" date="2023" name="Mol. Biol. Evol.">
        <title>Genomics of Secondarily Temperate Adaptation in the Only Non-Antarctic Icefish.</title>
        <authorList>
            <person name="Rivera-Colon A.G."/>
            <person name="Rayamajhi N."/>
            <person name="Minhas B.F."/>
            <person name="Madrigal G."/>
            <person name="Bilyk K.T."/>
            <person name="Yoon V."/>
            <person name="Hune M."/>
            <person name="Gregory S."/>
            <person name="Cheng C.H.C."/>
            <person name="Catchen J.M."/>
        </authorList>
    </citation>
    <scope>NUCLEOTIDE SEQUENCE [LARGE SCALE GENOMIC DNA]</scope>
    <source>
        <strain evidence="2">JMC-PN-2008</strain>
    </source>
</reference>
<evidence type="ECO:0000313" key="2">
    <source>
        <dbReference type="EMBL" id="KAK5871844.1"/>
    </source>
</evidence>
<evidence type="ECO:0000256" key="1">
    <source>
        <dbReference type="SAM" id="MobiDB-lite"/>
    </source>
</evidence>
<organism evidence="2 3">
    <name type="scientific">Eleginops maclovinus</name>
    <name type="common">Patagonian blennie</name>
    <name type="synonym">Eleginus maclovinus</name>
    <dbReference type="NCBI Taxonomy" id="56733"/>
    <lineage>
        <taxon>Eukaryota</taxon>
        <taxon>Metazoa</taxon>
        <taxon>Chordata</taxon>
        <taxon>Craniata</taxon>
        <taxon>Vertebrata</taxon>
        <taxon>Euteleostomi</taxon>
        <taxon>Actinopterygii</taxon>
        <taxon>Neopterygii</taxon>
        <taxon>Teleostei</taxon>
        <taxon>Neoteleostei</taxon>
        <taxon>Acanthomorphata</taxon>
        <taxon>Eupercaria</taxon>
        <taxon>Perciformes</taxon>
        <taxon>Notothenioidei</taxon>
        <taxon>Eleginopidae</taxon>
        <taxon>Eleginops</taxon>
    </lineage>
</organism>
<sequence>MSPGKPCLPALLKNLNPQPGAGGREPVGSASQQPAASSQQAEAGQAEEESVEGGGKKRRGRQMSVFERGMPYSQRDQTSSTFTSGERG</sequence>
<feature type="compositionally biased region" description="Low complexity" evidence="1">
    <location>
        <begin position="26"/>
        <end position="44"/>
    </location>
</feature>
<comment type="caution">
    <text evidence="2">The sequence shown here is derived from an EMBL/GenBank/DDBJ whole genome shotgun (WGS) entry which is preliminary data.</text>
</comment>
<gene>
    <name evidence="2" type="ORF">PBY51_012587</name>
</gene>
<accession>A0AAN8AWH4</accession>
<evidence type="ECO:0000313" key="3">
    <source>
        <dbReference type="Proteomes" id="UP001346869"/>
    </source>
</evidence>
<reference evidence="2 3" key="1">
    <citation type="journal article" date="2023" name="Genes (Basel)">
        <title>Chromosome-Level Genome Assembly and Circadian Gene Repertoire of the Patagonia Blennie Eleginops maclovinus-The Closest Ancestral Proxy of Antarctic Cryonotothenioids.</title>
        <authorList>
            <person name="Cheng C.C."/>
            <person name="Rivera-Colon A.G."/>
            <person name="Minhas B.F."/>
            <person name="Wilson L."/>
            <person name="Rayamajhi N."/>
            <person name="Vargas-Chacoff L."/>
            <person name="Catchen J.M."/>
        </authorList>
    </citation>
    <scope>NUCLEOTIDE SEQUENCE [LARGE SCALE GENOMIC DNA]</scope>
    <source>
        <strain evidence="2">JMC-PN-2008</strain>
    </source>
</reference>
<feature type="region of interest" description="Disordered" evidence="1">
    <location>
        <begin position="1"/>
        <end position="88"/>
    </location>
</feature>
<feature type="compositionally biased region" description="Polar residues" evidence="1">
    <location>
        <begin position="74"/>
        <end position="88"/>
    </location>
</feature>
<proteinExistence type="predicted"/>